<proteinExistence type="predicted"/>
<dbReference type="InterPro" id="IPR000253">
    <property type="entry name" value="FHA_dom"/>
</dbReference>
<dbReference type="InterPro" id="IPR008984">
    <property type="entry name" value="SMAD_FHA_dom_sf"/>
</dbReference>
<dbReference type="InterPro" id="IPR011991">
    <property type="entry name" value="ArsR-like_HTH"/>
</dbReference>
<name>A0A0U3E6E5_9EURY</name>
<dbReference type="EMBL" id="CP011266">
    <property type="protein sequence ID" value="ALT68496.1"/>
    <property type="molecule type" value="Genomic_DNA"/>
</dbReference>
<dbReference type="PATRIC" id="fig|230361.4.peg.722"/>
<dbReference type="PROSITE" id="PS50006">
    <property type="entry name" value="FHA_DOMAIN"/>
    <property type="match status" value="1"/>
</dbReference>
<sequence length="267" mass="30242">MENLEAVKSAILGLDDENSTSSKIAAVNNKVRLSILEILRNFYNCGHSENNVFKKNPLYSREINSILLNNYGINITPQMLGQHIKQLIEADLIEEVSIKKEVPNKIGRRKVKGYVLKNDAFDNIFLDINFLSDELLSFFGLYKINQKFNDGEHCVLTIFNGMDKGKTFKIHKNETILVGRKGDFKECDLASFTILLDNSYRSVSNVSKPHLKLFFNHDSWCIVDNNSSNGTFLNDKLVKKGIVTKLEKNSFLKLSKGDGGAVIYCSY</sequence>
<gene>
    <name evidence="2" type="ORF">sm9_0699</name>
</gene>
<protein>
    <submittedName>
        <fullName evidence="2">FHA domain-containing protein</fullName>
    </submittedName>
</protein>
<dbReference type="CDD" id="cd00060">
    <property type="entry name" value="FHA"/>
    <property type="match status" value="1"/>
</dbReference>
<dbReference type="Proteomes" id="UP000067738">
    <property type="component" value="Chromosome"/>
</dbReference>
<reference evidence="2 3" key="1">
    <citation type="submission" date="2015-04" db="EMBL/GenBank/DDBJ databases">
        <title>The complete genome sequence of the rumen methanogen Methanobrevibacter millerae SM9.</title>
        <authorList>
            <person name="Leahy S.C."/>
            <person name="Kelly W.J."/>
            <person name="Pacheco D.M."/>
            <person name="Li D."/>
            <person name="Altermann E."/>
            <person name="Attwood G.T."/>
        </authorList>
    </citation>
    <scope>NUCLEOTIDE SEQUENCE [LARGE SCALE GENOMIC DNA]</scope>
    <source>
        <strain evidence="2 3">SM9</strain>
    </source>
</reference>
<organism evidence="2 3">
    <name type="scientific">Methanobrevibacter millerae</name>
    <dbReference type="NCBI Taxonomy" id="230361"/>
    <lineage>
        <taxon>Archaea</taxon>
        <taxon>Methanobacteriati</taxon>
        <taxon>Methanobacteriota</taxon>
        <taxon>Methanomada group</taxon>
        <taxon>Methanobacteria</taxon>
        <taxon>Methanobacteriales</taxon>
        <taxon>Methanobacteriaceae</taxon>
        <taxon>Methanobrevibacter</taxon>
    </lineage>
</organism>
<keyword evidence="3" id="KW-1185">Reference proteome</keyword>
<dbReference type="AlphaFoldDB" id="A0A0U3E6E5"/>
<dbReference type="SUPFAM" id="SSF49879">
    <property type="entry name" value="SMAD/FHA domain"/>
    <property type="match status" value="1"/>
</dbReference>
<evidence type="ECO:0000313" key="2">
    <source>
        <dbReference type="EMBL" id="ALT68496.1"/>
    </source>
</evidence>
<dbReference type="CDD" id="cd00090">
    <property type="entry name" value="HTH_ARSR"/>
    <property type="match status" value="1"/>
</dbReference>
<dbReference type="Pfam" id="PF00498">
    <property type="entry name" value="FHA"/>
    <property type="match status" value="1"/>
</dbReference>
<dbReference type="KEGG" id="mmil:sm9_0699"/>
<accession>A0A0U3E6E5</accession>
<feature type="domain" description="FHA" evidence="1">
    <location>
        <begin position="176"/>
        <end position="238"/>
    </location>
</feature>
<dbReference type="GeneID" id="26735675"/>
<evidence type="ECO:0000259" key="1">
    <source>
        <dbReference type="PROSITE" id="PS50006"/>
    </source>
</evidence>
<dbReference type="Gene3D" id="2.60.200.20">
    <property type="match status" value="1"/>
</dbReference>
<dbReference type="Gene3D" id="1.10.10.10">
    <property type="entry name" value="Winged helix-like DNA-binding domain superfamily/Winged helix DNA-binding domain"/>
    <property type="match status" value="1"/>
</dbReference>
<dbReference type="OrthoDB" id="26617at2157"/>
<evidence type="ECO:0000313" key="3">
    <source>
        <dbReference type="Proteomes" id="UP000067738"/>
    </source>
</evidence>
<dbReference type="RefSeq" id="WP_058738812.1">
    <property type="nucleotide sequence ID" value="NZ_CP011266.1"/>
</dbReference>
<dbReference type="InterPro" id="IPR036388">
    <property type="entry name" value="WH-like_DNA-bd_sf"/>
</dbReference>